<comment type="caution">
    <text evidence="2">The sequence shown here is derived from an EMBL/GenBank/DDBJ whole genome shotgun (WGS) entry which is preliminary data.</text>
</comment>
<name>A0A401U1E7_CHIPU</name>
<feature type="compositionally biased region" description="Basic and acidic residues" evidence="1">
    <location>
        <begin position="136"/>
        <end position="149"/>
    </location>
</feature>
<dbReference type="EMBL" id="BEZZ01246196">
    <property type="protein sequence ID" value="GCC48711.1"/>
    <property type="molecule type" value="Genomic_DNA"/>
</dbReference>
<evidence type="ECO:0000313" key="2">
    <source>
        <dbReference type="EMBL" id="GCC48711.1"/>
    </source>
</evidence>
<organism evidence="2 3">
    <name type="scientific">Chiloscyllium punctatum</name>
    <name type="common">Brownbanded bambooshark</name>
    <name type="synonym">Hemiscyllium punctatum</name>
    <dbReference type="NCBI Taxonomy" id="137246"/>
    <lineage>
        <taxon>Eukaryota</taxon>
        <taxon>Metazoa</taxon>
        <taxon>Chordata</taxon>
        <taxon>Craniata</taxon>
        <taxon>Vertebrata</taxon>
        <taxon>Chondrichthyes</taxon>
        <taxon>Elasmobranchii</taxon>
        <taxon>Galeomorphii</taxon>
        <taxon>Galeoidea</taxon>
        <taxon>Orectolobiformes</taxon>
        <taxon>Hemiscylliidae</taxon>
        <taxon>Chiloscyllium</taxon>
    </lineage>
</organism>
<gene>
    <name evidence="2" type="ORF">chiPu_0032799</name>
</gene>
<protein>
    <submittedName>
        <fullName evidence="2">Uncharacterized protein</fullName>
    </submittedName>
</protein>
<dbReference type="Proteomes" id="UP000287033">
    <property type="component" value="Unassembled WGS sequence"/>
</dbReference>
<accession>A0A401U1E7</accession>
<keyword evidence="3" id="KW-1185">Reference proteome</keyword>
<feature type="compositionally biased region" description="Basic and acidic residues" evidence="1">
    <location>
        <begin position="161"/>
        <end position="176"/>
    </location>
</feature>
<evidence type="ECO:0000256" key="1">
    <source>
        <dbReference type="SAM" id="MobiDB-lite"/>
    </source>
</evidence>
<feature type="region of interest" description="Disordered" evidence="1">
    <location>
        <begin position="136"/>
        <end position="176"/>
    </location>
</feature>
<feature type="non-terminal residue" evidence="2">
    <location>
        <position position="176"/>
    </location>
</feature>
<sequence>MPLQRTAGRTDLERALDRRIDAAAGCDIELDLDRLHSDAGETGFAQDALHPGFGSKRKRAGILGAELRQLRHVLVDRLQRRHEERVFARLLPAGEGEPATLPHRSAQIGERRHRIGKEHHAEARGQQIKTLAGERIDGRVGKREFDRQSLRRTLPRPRQHRPGDIDAEHVARGHDL</sequence>
<dbReference type="AlphaFoldDB" id="A0A401U1E7"/>
<proteinExistence type="predicted"/>
<evidence type="ECO:0000313" key="3">
    <source>
        <dbReference type="Proteomes" id="UP000287033"/>
    </source>
</evidence>
<reference evidence="2 3" key="1">
    <citation type="journal article" date="2018" name="Nat. Ecol. Evol.">
        <title>Shark genomes provide insights into elasmobranch evolution and the origin of vertebrates.</title>
        <authorList>
            <person name="Hara Y"/>
            <person name="Yamaguchi K"/>
            <person name="Onimaru K"/>
            <person name="Kadota M"/>
            <person name="Koyanagi M"/>
            <person name="Keeley SD"/>
            <person name="Tatsumi K"/>
            <person name="Tanaka K"/>
            <person name="Motone F"/>
            <person name="Kageyama Y"/>
            <person name="Nozu R"/>
            <person name="Adachi N"/>
            <person name="Nishimura O"/>
            <person name="Nakagawa R"/>
            <person name="Tanegashima C"/>
            <person name="Kiyatake I"/>
            <person name="Matsumoto R"/>
            <person name="Murakumo K"/>
            <person name="Nishida K"/>
            <person name="Terakita A"/>
            <person name="Kuratani S"/>
            <person name="Sato K"/>
            <person name="Hyodo S Kuraku.S."/>
        </authorList>
    </citation>
    <scope>NUCLEOTIDE SEQUENCE [LARGE SCALE GENOMIC DNA]</scope>
</reference>